<dbReference type="Pfam" id="PF24681">
    <property type="entry name" value="Kelch_KLHDC2_KLHL20_DRC7"/>
    <property type="match status" value="1"/>
</dbReference>
<evidence type="ECO:0000313" key="5">
    <source>
        <dbReference type="Proteomes" id="UP000265703"/>
    </source>
</evidence>
<dbReference type="PROSITE" id="PS50181">
    <property type="entry name" value="FBOX"/>
    <property type="match status" value="1"/>
</dbReference>
<name>A0A397TIR5_9GLOM</name>
<dbReference type="PANTHER" id="PTHR46093">
    <property type="entry name" value="ACYL-COA-BINDING DOMAIN-CONTAINING PROTEIN 5"/>
    <property type="match status" value="1"/>
</dbReference>
<reference evidence="4 5" key="1">
    <citation type="submission" date="2018-06" db="EMBL/GenBank/DDBJ databases">
        <title>Comparative genomics reveals the genomic features of Rhizophagus irregularis, R. cerebriforme, R. diaphanum and Gigaspora rosea, and their symbiotic lifestyle signature.</title>
        <authorList>
            <person name="Morin E."/>
            <person name="San Clemente H."/>
            <person name="Chen E.C.H."/>
            <person name="De La Providencia I."/>
            <person name="Hainaut M."/>
            <person name="Kuo A."/>
            <person name="Kohler A."/>
            <person name="Murat C."/>
            <person name="Tang N."/>
            <person name="Roy S."/>
            <person name="Loubradou J."/>
            <person name="Henrissat B."/>
            <person name="Grigoriev I.V."/>
            <person name="Corradi N."/>
            <person name="Roux C."/>
            <person name="Martin F.M."/>
        </authorList>
    </citation>
    <scope>NUCLEOTIDE SEQUENCE [LARGE SCALE GENOMIC DNA]</scope>
    <source>
        <strain evidence="4 5">DAOM 227022</strain>
    </source>
</reference>
<dbReference type="Gene3D" id="2.120.10.80">
    <property type="entry name" value="Kelch-type beta propeller"/>
    <property type="match status" value="1"/>
</dbReference>
<dbReference type="SUPFAM" id="SSF81383">
    <property type="entry name" value="F-box domain"/>
    <property type="match status" value="1"/>
</dbReference>
<proteinExistence type="predicted"/>
<dbReference type="CDD" id="cd09917">
    <property type="entry name" value="F-box_SF"/>
    <property type="match status" value="1"/>
</dbReference>
<dbReference type="Proteomes" id="UP000265703">
    <property type="component" value="Unassembled WGS sequence"/>
</dbReference>
<dbReference type="InterPro" id="IPR036047">
    <property type="entry name" value="F-box-like_dom_sf"/>
</dbReference>
<dbReference type="InterPro" id="IPR015915">
    <property type="entry name" value="Kelch-typ_b-propeller"/>
</dbReference>
<sequence>MSQIDFFRSFDSDYLSRLPNENLYHILEQLDDEDQQYLSWTCKWLYRLVRMNRFGVVSPIWEDAKITNSEILSASCYRDAVVINNILYIPDLMKEKPYCYSINFVQHPLKLIKHPIELDYNTKNHYEPCEFIATAAIDNRLYIFGGKNLNTGEITNNFYELNIITFELKKIENCHHLPKARMMHTLNSIDHHRLALFGGRWCMNGKFYDSREFAIYDTRKNSWTFHNETTFFPSQRSNHSTMFVNGKFYVYGGQQLTSSSKLNRIHDDPDIWEYDVLKLNWRKYLNGWSLSKLLLPNNCISTSGKYPSKRCGAAMFPIRKHIAILGGNEMQNNEEHRSWEYMKILSPTKHTWVHVRIQGMPQIECVSIFTNYKVDTKNIFILGKDQKEGKIVMGWIKDKQT</sequence>
<dbReference type="SUPFAM" id="SSF117281">
    <property type="entry name" value="Kelch motif"/>
    <property type="match status" value="1"/>
</dbReference>
<gene>
    <name evidence="4" type="ORF">C1645_732635</name>
</gene>
<protein>
    <recommendedName>
        <fullName evidence="3">F-box domain-containing protein</fullName>
    </recommendedName>
</protein>
<keyword evidence="2" id="KW-0677">Repeat</keyword>
<feature type="domain" description="F-box" evidence="3">
    <location>
        <begin position="12"/>
        <end position="64"/>
    </location>
</feature>
<evidence type="ECO:0000313" key="4">
    <source>
        <dbReference type="EMBL" id="RIA97269.1"/>
    </source>
</evidence>
<evidence type="ECO:0000256" key="1">
    <source>
        <dbReference type="ARBA" id="ARBA00022441"/>
    </source>
</evidence>
<evidence type="ECO:0000256" key="2">
    <source>
        <dbReference type="ARBA" id="ARBA00022737"/>
    </source>
</evidence>
<comment type="caution">
    <text evidence="4">The sequence shown here is derived from an EMBL/GenBank/DDBJ whole genome shotgun (WGS) entry which is preliminary data.</text>
</comment>
<dbReference type="InterPro" id="IPR001810">
    <property type="entry name" value="F-box_dom"/>
</dbReference>
<dbReference type="AlphaFoldDB" id="A0A397TIR5"/>
<accession>A0A397TIR5</accession>
<keyword evidence="5" id="KW-1185">Reference proteome</keyword>
<organism evidence="4 5">
    <name type="scientific">Glomus cerebriforme</name>
    <dbReference type="NCBI Taxonomy" id="658196"/>
    <lineage>
        <taxon>Eukaryota</taxon>
        <taxon>Fungi</taxon>
        <taxon>Fungi incertae sedis</taxon>
        <taxon>Mucoromycota</taxon>
        <taxon>Glomeromycotina</taxon>
        <taxon>Glomeromycetes</taxon>
        <taxon>Glomerales</taxon>
        <taxon>Glomeraceae</taxon>
        <taxon>Glomus</taxon>
    </lineage>
</organism>
<keyword evidence="1" id="KW-0880">Kelch repeat</keyword>
<dbReference type="OrthoDB" id="10250130at2759"/>
<dbReference type="PANTHER" id="PTHR46093:SF18">
    <property type="entry name" value="FIBRONECTIN TYPE-III DOMAIN-CONTAINING PROTEIN"/>
    <property type="match status" value="1"/>
</dbReference>
<dbReference type="EMBL" id="QKYT01000032">
    <property type="protein sequence ID" value="RIA97269.1"/>
    <property type="molecule type" value="Genomic_DNA"/>
</dbReference>
<evidence type="ECO:0000259" key="3">
    <source>
        <dbReference type="PROSITE" id="PS50181"/>
    </source>
</evidence>